<reference evidence="1" key="1">
    <citation type="submission" date="2023-03" db="EMBL/GenBank/DDBJ databases">
        <title>Massive genome expansion in bonnet fungi (Mycena s.s.) driven by repeated elements and novel gene families across ecological guilds.</title>
        <authorList>
            <consortium name="Lawrence Berkeley National Laboratory"/>
            <person name="Harder C.B."/>
            <person name="Miyauchi S."/>
            <person name="Viragh M."/>
            <person name="Kuo A."/>
            <person name="Thoen E."/>
            <person name="Andreopoulos B."/>
            <person name="Lu D."/>
            <person name="Skrede I."/>
            <person name="Drula E."/>
            <person name="Henrissat B."/>
            <person name="Morin E."/>
            <person name="Kohler A."/>
            <person name="Barry K."/>
            <person name="LaButti K."/>
            <person name="Morin E."/>
            <person name="Salamov A."/>
            <person name="Lipzen A."/>
            <person name="Mereny Z."/>
            <person name="Hegedus B."/>
            <person name="Baldrian P."/>
            <person name="Stursova M."/>
            <person name="Weitz H."/>
            <person name="Taylor A."/>
            <person name="Grigoriev I.V."/>
            <person name="Nagy L.G."/>
            <person name="Martin F."/>
            <person name="Kauserud H."/>
        </authorList>
    </citation>
    <scope>NUCLEOTIDE SEQUENCE</scope>
    <source>
        <strain evidence="1">CBHHK002</strain>
    </source>
</reference>
<sequence>MGRKPNGKPRGHAPGFSGEKLDWLLGMESAFRTQNRSQFYDGAVKKFFIRYGRDLGFEQNISGNIEDWEPRDRRAGLTGTELKEELEFEANQNKTLRAKLGGFFRHRFERKKLHAHGITTVLKRMHALSGITACPHRKSLLDFYSKKYYALKHKEGFDKYWAGVKSTVPAKSRVSICQQFVKNALEAESAEFKEQLACEADKEYTEEMEAYRQMHSLPVQTAEAYHK</sequence>
<organism evidence="1 2">
    <name type="scientific">Mycena albidolilacea</name>
    <dbReference type="NCBI Taxonomy" id="1033008"/>
    <lineage>
        <taxon>Eukaryota</taxon>
        <taxon>Fungi</taxon>
        <taxon>Dikarya</taxon>
        <taxon>Basidiomycota</taxon>
        <taxon>Agaricomycotina</taxon>
        <taxon>Agaricomycetes</taxon>
        <taxon>Agaricomycetidae</taxon>
        <taxon>Agaricales</taxon>
        <taxon>Marasmiineae</taxon>
        <taxon>Mycenaceae</taxon>
        <taxon>Mycena</taxon>
    </lineage>
</organism>
<gene>
    <name evidence="1" type="ORF">DFH08DRAFT_971967</name>
</gene>
<dbReference type="EMBL" id="JARIHO010000061">
    <property type="protein sequence ID" value="KAJ7315623.1"/>
    <property type="molecule type" value="Genomic_DNA"/>
</dbReference>
<evidence type="ECO:0000313" key="2">
    <source>
        <dbReference type="Proteomes" id="UP001218218"/>
    </source>
</evidence>
<evidence type="ECO:0000313" key="1">
    <source>
        <dbReference type="EMBL" id="KAJ7315623.1"/>
    </source>
</evidence>
<protein>
    <submittedName>
        <fullName evidence="1">Uncharacterized protein</fullName>
    </submittedName>
</protein>
<proteinExistence type="predicted"/>
<dbReference type="Proteomes" id="UP001218218">
    <property type="component" value="Unassembled WGS sequence"/>
</dbReference>
<comment type="caution">
    <text evidence="1">The sequence shown here is derived from an EMBL/GenBank/DDBJ whole genome shotgun (WGS) entry which is preliminary data.</text>
</comment>
<keyword evidence="2" id="KW-1185">Reference proteome</keyword>
<dbReference type="AlphaFoldDB" id="A0AAD7EF64"/>
<name>A0AAD7EF64_9AGAR</name>
<accession>A0AAD7EF64</accession>